<dbReference type="EMBL" id="FMXE01000011">
    <property type="protein sequence ID" value="SDA71776.1"/>
    <property type="molecule type" value="Genomic_DNA"/>
</dbReference>
<name>A0A1G5XPA6_9BACT</name>
<dbReference type="OrthoDB" id="5431540at2"/>
<dbReference type="STRING" id="279824.SAMN03080617_01889"/>
<reference evidence="3" key="1">
    <citation type="submission" date="2016-10" db="EMBL/GenBank/DDBJ databases">
        <authorList>
            <person name="Varghese N."/>
            <person name="Submissions S."/>
        </authorList>
    </citation>
    <scope>NUCLEOTIDE SEQUENCE [LARGE SCALE GENOMIC DNA]</scope>
    <source>
        <strain evidence="3">DSM 22703</strain>
    </source>
</reference>
<keyword evidence="1" id="KW-0472">Membrane</keyword>
<proteinExistence type="predicted"/>
<organism evidence="2 3">
    <name type="scientific">Algoriphagus alkaliphilus</name>
    <dbReference type="NCBI Taxonomy" id="279824"/>
    <lineage>
        <taxon>Bacteria</taxon>
        <taxon>Pseudomonadati</taxon>
        <taxon>Bacteroidota</taxon>
        <taxon>Cytophagia</taxon>
        <taxon>Cytophagales</taxon>
        <taxon>Cyclobacteriaceae</taxon>
        <taxon>Algoriphagus</taxon>
    </lineage>
</organism>
<dbReference type="AlphaFoldDB" id="A0A1G5XPA6"/>
<dbReference type="Proteomes" id="UP000198756">
    <property type="component" value="Unassembled WGS sequence"/>
</dbReference>
<protein>
    <submittedName>
        <fullName evidence="2">Uncharacterized protein</fullName>
    </submittedName>
</protein>
<keyword evidence="1" id="KW-1133">Transmembrane helix</keyword>
<keyword evidence="1" id="KW-0812">Transmembrane</keyword>
<keyword evidence="3" id="KW-1185">Reference proteome</keyword>
<dbReference type="RefSeq" id="WP_092729695.1">
    <property type="nucleotide sequence ID" value="NZ_FMXE01000011.1"/>
</dbReference>
<evidence type="ECO:0000313" key="3">
    <source>
        <dbReference type="Proteomes" id="UP000198756"/>
    </source>
</evidence>
<sequence>MKSKIKIITAIILLIYISILSIYKNDRKEQALYRYKIITDSTDLAPEDFMRVAEIWTRHDAGIKTGLTLLNSQDPEVRTYIDRHSSWIREKFNNPDKSLFIHELYHVKLAKAIAKDLNEKINFYGYDRNTSLTKLGIYQEKLNYLQGKYDSESNHSRNKLMQAYWEYKIDSLNNFGRHYNINDEVSVFFPTPPKVQVWQFSDDTLYGKSAIVNQLEFIILKLNPSEIDSAYLVDYFANRIFRENNKYNNIDFYSIPNNSILFGYSKDTINRIETHNNLIVDSQFNFYLARYVFPYFEEQDSTLIKVGERFFDSIKFKSDSIPPKTT</sequence>
<evidence type="ECO:0000313" key="2">
    <source>
        <dbReference type="EMBL" id="SDA71776.1"/>
    </source>
</evidence>
<evidence type="ECO:0000256" key="1">
    <source>
        <dbReference type="SAM" id="Phobius"/>
    </source>
</evidence>
<gene>
    <name evidence="2" type="ORF">SAMN03080617_01889</name>
</gene>
<accession>A0A1G5XPA6</accession>
<feature type="transmembrane region" description="Helical" evidence="1">
    <location>
        <begin position="7"/>
        <end position="23"/>
    </location>
</feature>